<evidence type="ECO:0000313" key="3">
    <source>
        <dbReference type="Proteomes" id="UP000366872"/>
    </source>
</evidence>
<reference evidence="2 3" key="1">
    <citation type="submission" date="2019-04" db="EMBL/GenBank/DDBJ databases">
        <authorList>
            <person name="Van Vliet M D."/>
        </authorList>
    </citation>
    <scope>NUCLEOTIDE SEQUENCE [LARGE SCALE GENOMIC DNA]</scope>
    <source>
        <strain evidence="2 3">F1</strain>
    </source>
</reference>
<proteinExistence type="predicted"/>
<dbReference type="InterPro" id="IPR036515">
    <property type="entry name" value="Transposase_17_sf"/>
</dbReference>
<accession>A0A6C2TWY1</accession>
<dbReference type="Gene3D" id="3.30.70.1290">
    <property type="entry name" value="Transposase IS200-like"/>
    <property type="match status" value="1"/>
</dbReference>
<dbReference type="SMART" id="SM01321">
    <property type="entry name" value="Y1_Tnp"/>
    <property type="match status" value="1"/>
</dbReference>
<dbReference type="GO" id="GO:0006313">
    <property type="term" value="P:DNA transposition"/>
    <property type="evidence" value="ECO:0007669"/>
    <property type="project" value="InterPro"/>
</dbReference>
<organism evidence="2 3">
    <name type="scientific">Pontiella desulfatans</name>
    <dbReference type="NCBI Taxonomy" id="2750659"/>
    <lineage>
        <taxon>Bacteria</taxon>
        <taxon>Pseudomonadati</taxon>
        <taxon>Kiritimatiellota</taxon>
        <taxon>Kiritimatiellia</taxon>
        <taxon>Kiritimatiellales</taxon>
        <taxon>Pontiellaceae</taxon>
        <taxon>Pontiella</taxon>
    </lineage>
</organism>
<dbReference type="RefSeq" id="WP_136077762.1">
    <property type="nucleotide sequence ID" value="NZ_CAAHFG010000001.1"/>
</dbReference>
<dbReference type="InterPro" id="IPR002686">
    <property type="entry name" value="Transposase_17"/>
</dbReference>
<dbReference type="SUPFAM" id="SSF143422">
    <property type="entry name" value="Transposase IS200-like"/>
    <property type="match status" value="1"/>
</dbReference>
<sequence length="148" mass="16997">MSTYTQILYHIVFATKNREPVLRKNHRADLYTYIGDIVQKRDGHLCCIGGAEDHVHILCSLHPALALADLVKEIKTASSSWIKSENVFPDFRYWQSGYGAFTCSPETKERIAEYILNQEQHHATESSADELKRLLAETGVEYDVEYFE</sequence>
<evidence type="ECO:0000313" key="2">
    <source>
        <dbReference type="EMBL" id="VGO12062.1"/>
    </source>
</evidence>
<evidence type="ECO:0000259" key="1">
    <source>
        <dbReference type="SMART" id="SM01321"/>
    </source>
</evidence>
<gene>
    <name evidence="2" type="ORF">PDESU_00612</name>
</gene>
<dbReference type="AlphaFoldDB" id="A0A6C2TWY1"/>
<dbReference type="NCBIfam" id="NF033573">
    <property type="entry name" value="transpos_IS200"/>
    <property type="match status" value="1"/>
</dbReference>
<name>A0A6C2TWY1_PONDE</name>
<keyword evidence="3" id="KW-1185">Reference proteome</keyword>
<feature type="domain" description="Transposase IS200-like" evidence="1">
    <location>
        <begin position="4"/>
        <end position="118"/>
    </location>
</feature>
<protein>
    <recommendedName>
        <fullName evidence="1">Transposase IS200-like domain-containing protein</fullName>
    </recommendedName>
</protein>
<dbReference type="PANTHER" id="PTHR33360">
    <property type="entry name" value="TRANSPOSASE FOR INSERTION SEQUENCE ELEMENT IS200"/>
    <property type="match status" value="1"/>
</dbReference>
<dbReference type="PANTHER" id="PTHR33360:SF2">
    <property type="entry name" value="TRANSPOSASE FOR INSERTION SEQUENCE ELEMENT IS200"/>
    <property type="match status" value="1"/>
</dbReference>
<dbReference type="EMBL" id="CAAHFG010000001">
    <property type="protein sequence ID" value="VGO12062.1"/>
    <property type="molecule type" value="Genomic_DNA"/>
</dbReference>
<dbReference type="GO" id="GO:0003677">
    <property type="term" value="F:DNA binding"/>
    <property type="evidence" value="ECO:0007669"/>
    <property type="project" value="InterPro"/>
</dbReference>
<dbReference type="GO" id="GO:0004803">
    <property type="term" value="F:transposase activity"/>
    <property type="evidence" value="ECO:0007669"/>
    <property type="project" value="InterPro"/>
</dbReference>
<dbReference type="Proteomes" id="UP000366872">
    <property type="component" value="Unassembled WGS sequence"/>
</dbReference>
<dbReference type="Pfam" id="PF01797">
    <property type="entry name" value="Y1_Tnp"/>
    <property type="match status" value="1"/>
</dbReference>